<dbReference type="GO" id="GO:0005694">
    <property type="term" value="C:chromosome"/>
    <property type="evidence" value="ECO:0007669"/>
    <property type="project" value="TreeGrafter"/>
</dbReference>
<protein>
    <submittedName>
        <fullName evidence="2">ParB N-terminal domain-containing protein</fullName>
    </submittedName>
</protein>
<keyword evidence="3" id="KW-1185">Reference proteome</keyword>
<dbReference type="Gene3D" id="3.90.1530.30">
    <property type="match status" value="1"/>
</dbReference>
<comment type="caution">
    <text evidence="2">The sequence shown here is derived from an EMBL/GenBank/DDBJ whole genome shotgun (WGS) entry which is preliminary data.</text>
</comment>
<dbReference type="CDD" id="cd16408">
    <property type="entry name" value="ParB_N_like"/>
    <property type="match status" value="1"/>
</dbReference>
<dbReference type="Proteomes" id="UP001198242">
    <property type="component" value="Unassembled WGS sequence"/>
</dbReference>
<proteinExistence type="predicted"/>
<gene>
    <name evidence="2" type="ORF">LKE05_14005</name>
</gene>
<dbReference type="Gene3D" id="1.10.10.2830">
    <property type="match status" value="1"/>
</dbReference>
<dbReference type="InterPro" id="IPR050336">
    <property type="entry name" value="Chromosome_partition/occlusion"/>
</dbReference>
<feature type="non-terminal residue" evidence="2">
    <location>
        <position position="360"/>
    </location>
</feature>
<evidence type="ECO:0000259" key="1">
    <source>
        <dbReference type="SMART" id="SM00470"/>
    </source>
</evidence>
<dbReference type="RefSeq" id="WP_308457249.1">
    <property type="nucleotide sequence ID" value="NZ_JAJEQM010000043.1"/>
</dbReference>
<dbReference type="PANTHER" id="PTHR33375:SF1">
    <property type="entry name" value="CHROMOSOME-PARTITIONING PROTEIN PARB-RELATED"/>
    <property type="match status" value="1"/>
</dbReference>
<dbReference type="SUPFAM" id="SSF109709">
    <property type="entry name" value="KorB DNA-binding domain-like"/>
    <property type="match status" value="1"/>
</dbReference>
<dbReference type="SUPFAM" id="SSF110849">
    <property type="entry name" value="ParB/Sulfiredoxin"/>
    <property type="match status" value="1"/>
</dbReference>
<dbReference type="InterPro" id="IPR003115">
    <property type="entry name" value="ParB_N"/>
</dbReference>
<dbReference type="EMBL" id="JAJEQM010000043">
    <property type="protein sequence ID" value="MCC2211894.1"/>
    <property type="molecule type" value="Genomic_DNA"/>
</dbReference>
<evidence type="ECO:0000313" key="3">
    <source>
        <dbReference type="Proteomes" id="UP001198242"/>
    </source>
</evidence>
<dbReference type="GO" id="GO:0007059">
    <property type="term" value="P:chromosome segregation"/>
    <property type="evidence" value="ECO:0007669"/>
    <property type="project" value="TreeGrafter"/>
</dbReference>
<feature type="domain" description="ParB-like N-terminal" evidence="1">
    <location>
        <begin position="38"/>
        <end position="129"/>
    </location>
</feature>
<name>A0AAE3E1U8_9FIRM</name>
<dbReference type="SMART" id="SM00470">
    <property type="entry name" value="ParB"/>
    <property type="match status" value="1"/>
</dbReference>
<organism evidence="2 3">
    <name type="scientific">Hominilimicola fabiformis</name>
    <dbReference type="NCBI Taxonomy" id="2885356"/>
    <lineage>
        <taxon>Bacteria</taxon>
        <taxon>Bacillati</taxon>
        <taxon>Bacillota</taxon>
        <taxon>Clostridia</taxon>
        <taxon>Eubacteriales</taxon>
        <taxon>Oscillospiraceae</taxon>
        <taxon>Hominilimicola</taxon>
    </lineage>
</organism>
<dbReference type="PANTHER" id="PTHR33375">
    <property type="entry name" value="CHROMOSOME-PARTITIONING PROTEIN PARB-RELATED"/>
    <property type="match status" value="1"/>
</dbReference>
<dbReference type="AlphaFoldDB" id="A0AAE3E1U8"/>
<sequence>MAEVKRDYAKMMNMFQSTAPETQTTTSGEHIDRENGCVELSISMLEHFPQHPFELYTGERFEDLKESIREHGVLTPVLVRKLDNDNYQILSGHNRCECAKAVGFKTVPCVVLSNLTDDDALMIVLDSNTKQRGITEMKISEQAHIYALDVAVNKRQGKRSDLIKSIEKNLEILSNDAVSETLSQFDTKLDTTQEIGDKYGISRATVARLLRIDTLIYELKTRIDDGEIAVNAGVELSYLTQSEQEIIDEVICEFNYKLDINKSKQLRELSKSGKLNKVTAVDVFEGRYKKPKTNSKPSVKAVTLKPKFLSKYYAADVPQNVIEEEIETSIDVWQKIKDKFNGLSVEEIKEQVENLLEENI</sequence>
<evidence type="ECO:0000313" key="2">
    <source>
        <dbReference type="EMBL" id="MCC2211894.1"/>
    </source>
</evidence>
<accession>A0AAE3E1U8</accession>
<dbReference type="Pfam" id="PF02195">
    <property type="entry name" value="ParB_N"/>
    <property type="match status" value="1"/>
</dbReference>
<dbReference type="InterPro" id="IPR036086">
    <property type="entry name" value="ParB/Sulfiredoxin_sf"/>
</dbReference>
<reference evidence="2 3" key="1">
    <citation type="submission" date="2021-10" db="EMBL/GenBank/DDBJ databases">
        <title>Anaerobic single-cell dispensing facilitates the cultivation of human gut bacteria.</title>
        <authorList>
            <person name="Afrizal A."/>
        </authorList>
    </citation>
    <scope>NUCLEOTIDE SEQUENCE [LARGE SCALE GENOMIC DNA]</scope>
    <source>
        <strain evidence="2 3">CLA-AA-H232</strain>
    </source>
</reference>